<sequence>MSRLKKIVLLISISLVIIGFTPQFTIRIIRDLNNPYTFEPLALEAEDGTHISSIIYTPIGEKSHGGIVVSHRYWGDKLLHPRNEARRNSSVFIRRTVATRAPQAGRRRDVRR</sequence>
<evidence type="ECO:0000313" key="2">
    <source>
        <dbReference type="EMBL" id="GAG52205.1"/>
    </source>
</evidence>
<reference evidence="2" key="1">
    <citation type="journal article" date="2014" name="Front. Microbiol.">
        <title>High frequency of phylogenetically diverse reductive dehalogenase-homologous genes in deep subseafloor sedimentary metagenomes.</title>
        <authorList>
            <person name="Kawai M."/>
            <person name="Futagami T."/>
            <person name="Toyoda A."/>
            <person name="Takaki Y."/>
            <person name="Nishi S."/>
            <person name="Hori S."/>
            <person name="Arai W."/>
            <person name="Tsubouchi T."/>
            <person name="Morono Y."/>
            <person name="Uchiyama I."/>
            <person name="Ito T."/>
            <person name="Fujiyama A."/>
            <person name="Inagaki F."/>
            <person name="Takami H."/>
        </authorList>
    </citation>
    <scope>NUCLEOTIDE SEQUENCE</scope>
    <source>
        <strain evidence="2">Expedition CK06-06</strain>
    </source>
</reference>
<organism evidence="2">
    <name type="scientific">marine sediment metagenome</name>
    <dbReference type="NCBI Taxonomy" id="412755"/>
    <lineage>
        <taxon>unclassified sequences</taxon>
        <taxon>metagenomes</taxon>
        <taxon>ecological metagenomes</taxon>
    </lineage>
</organism>
<comment type="caution">
    <text evidence="2">The sequence shown here is derived from an EMBL/GenBank/DDBJ whole genome shotgun (WGS) entry which is preliminary data.</text>
</comment>
<gene>
    <name evidence="2" type="ORF">S01H1_82832</name>
</gene>
<accession>X0Y8T3</accession>
<name>X0Y8T3_9ZZZZ</name>
<keyword evidence="1" id="KW-0472">Membrane</keyword>
<dbReference type="AlphaFoldDB" id="X0Y8T3"/>
<protein>
    <submittedName>
        <fullName evidence="2">Uncharacterized protein</fullName>
    </submittedName>
</protein>
<evidence type="ECO:0000256" key="1">
    <source>
        <dbReference type="SAM" id="Phobius"/>
    </source>
</evidence>
<feature type="non-terminal residue" evidence="2">
    <location>
        <position position="112"/>
    </location>
</feature>
<dbReference type="EMBL" id="BARS01056197">
    <property type="protein sequence ID" value="GAG52205.1"/>
    <property type="molecule type" value="Genomic_DNA"/>
</dbReference>
<keyword evidence="1" id="KW-1133">Transmembrane helix</keyword>
<proteinExistence type="predicted"/>
<keyword evidence="1" id="KW-0812">Transmembrane</keyword>
<feature type="transmembrane region" description="Helical" evidence="1">
    <location>
        <begin position="7"/>
        <end position="26"/>
    </location>
</feature>